<feature type="region of interest" description="Disordered" evidence="3">
    <location>
        <begin position="73"/>
        <end position="149"/>
    </location>
</feature>
<feature type="compositionally biased region" description="Polar residues" evidence="3">
    <location>
        <begin position="490"/>
        <end position="503"/>
    </location>
</feature>
<dbReference type="SMART" id="SM00326">
    <property type="entry name" value="SH3"/>
    <property type="match status" value="1"/>
</dbReference>
<dbReference type="Gene3D" id="2.30.30.40">
    <property type="entry name" value="SH3 Domains"/>
    <property type="match status" value="1"/>
</dbReference>
<organism evidence="6 7">
    <name type="scientific">Mortierella isabellina</name>
    <name type="common">Filamentous fungus</name>
    <name type="synonym">Umbelopsis isabellina</name>
    <dbReference type="NCBI Taxonomy" id="91625"/>
    <lineage>
        <taxon>Eukaryota</taxon>
        <taxon>Fungi</taxon>
        <taxon>Fungi incertae sedis</taxon>
        <taxon>Mucoromycota</taxon>
        <taxon>Mucoromycotina</taxon>
        <taxon>Umbelopsidomycetes</taxon>
        <taxon>Umbelopsidales</taxon>
        <taxon>Umbelopsidaceae</taxon>
        <taxon>Umbelopsis</taxon>
    </lineage>
</organism>
<evidence type="ECO:0000256" key="2">
    <source>
        <dbReference type="PROSITE-ProRule" id="PRU00192"/>
    </source>
</evidence>
<feature type="compositionally biased region" description="Low complexity" evidence="3">
    <location>
        <begin position="127"/>
        <end position="141"/>
    </location>
</feature>
<evidence type="ECO:0000256" key="3">
    <source>
        <dbReference type="SAM" id="MobiDB-lite"/>
    </source>
</evidence>
<dbReference type="PROSITE" id="PS50002">
    <property type="entry name" value="SH3"/>
    <property type="match status" value="1"/>
</dbReference>
<dbReference type="InterPro" id="IPR011992">
    <property type="entry name" value="EF-hand-dom_pair"/>
</dbReference>
<evidence type="ECO:0008006" key="8">
    <source>
        <dbReference type="Google" id="ProtNLM"/>
    </source>
</evidence>
<comment type="caution">
    <text evidence="6">The sequence shown here is derived from an EMBL/GenBank/DDBJ whole genome shotgun (WGS) entry which is preliminary data.</text>
</comment>
<evidence type="ECO:0000259" key="5">
    <source>
        <dbReference type="PROSITE" id="PS50222"/>
    </source>
</evidence>
<gene>
    <name evidence="6" type="ORF">INT43_003935</name>
</gene>
<sequence length="716" mass="77720">MKAKALFDCTADDIGELSFSEGDVLVDVVNSVEDGWYEGRVEGSNIRGLFPFNYVEILEDPVISPMLIKTNKERPRQEPHDNLSSSQPSVAPSSSWSILTKDEENEARKATLTDSRQIPISKPNEVKSTSSIASSSAFSSPKPKPKPMPALNAFARNQKVDTTRAPSMPIIKPKPAVAAKPTNLERNSETIPTAKAPGYLVRPEIEKTMTNSNFRSRSMSNPTNKSPARFGNATQEKTSTIPSEGSRFGNDKFSHNEAQEPFGVVLRKTSTPHMPPKPNPLRTTEPKPANTASSQAKEKPLFTEMRNDDNSEDEEGYQLVKPSSLRQRNRAKTTGADTQKSFNAASRPPFGAPISSIQKRQMGPEPSLIKPTTANLRPVNSPKPATQSEPIVNSLDAMSAGNNPAPRLPSRPSASRRPRKNASSKSSTVDVKTRGKALSEPKPASAFTASPAIKHKPVGITRNTTDMPDNSVIKPLRKAESVEEERKPPSVSNLTRQFNSNKPLSGVAYTPVALKPKSNSISYPQMPGKPTSLSGSSSSSITLPPRLLPNASSESTTGSSTGGSNAPPPVLRPKPVQYQVNSTGTLNSSIDSSPKGKDQTVTKQPAITRATSSNTSLLARKKAAAPPPPATASIPENARLRYERLFETINDREKVDGATTKQVWKKSKLSDKVLADVWKHCDKDSTGLLDKSSFIQGMGEIDERLRREKLKRQAQK</sequence>
<dbReference type="SUPFAM" id="SSF50044">
    <property type="entry name" value="SH3-domain"/>
    <property type="match status" value="1"/>
</dbReference>
<feature type="domain" description="EF-hand" evidence="5">
    <location>
        <begin position="669"/>
        <end position="704"/>
    </location>
</feature>
<dbReference type="GO" id="GO:0005509">
    <property type="term" value="F:calcium ion binding"/>
    <property type="evidence" value="ECO:0007669"/>
    <property type="project" value="InterPro"/>
</dbReference>
<feature type="compositionally biased region" description="Basic and acidic residues" evidence="3">
    <location>
        <begin position="249"/>
        <end position="258"/>
    </location>
</feature>
<dbReference type="SUPFAM" id="SSF47473">
    <property type="entry name" value="EF-hand"/>
    <property type="match status" value="1"/>
</dbReference>
<dbReference type="PROSITE" id="PS50222">
    <property type="entry name" value="EF_HAND_2"/>
    <property type="match status" value="1"/>
</dbReference>
<dbReference type="EMBL" id="JAEPQZ010000006">
    <property type="protein sequence ID" value="KAG2180147.1"/>
    <property type="molecule type" value="Genomic_DNA"/>
</dbReference>
<feature type="domain" description="SH3" evidence="4">
    <location>
        <begin position="1"/>
        <end position="60"/>
    </location>
</feature>
<feature type="compositionally biased region" description="Polar residues" evidence="3">
    <location>
        <begin position="601"/>
        <end position="617"/>
    </location>
</feature>
<feature type="region of interest" description="Disordered" evidence="3">
    <location>
        <begin position="162"/>
        <end position="636"/>
    </location>
</feature>
<dbReference type="Pfam" id="PF00018">
    <property type="entry name" value="SH3_1"/>
    <property type="match status" value="1"/>
</dbReference>
<dbReference type="Gene3D" id="1.10.238.10">
    <property type="entry name" value="EF-hand"/>
    <property type="match status" value="1"/>
</dbReference>
<feature type="compositionally biased region" description="Basic and acidic residues" evidence="3">
    <location>
        <begin position="296"/>
        <end position="309"/>
    </location>
</feature>
<evidence type="ECO:0000313" key="6">
    <source>
        <dbReference type="EMBL" id="KAG2180147.1"/>
    </source>
</evidence>
<evidence type="ECO:0000313" key="7">
    <source>
        <dbReference type="Proteomes" id="UP000654370"/>
    </source>
</evidence>
<keyword evidence="7" id="KW-1185">Reference proteome</keyword>
<dbReference type="Pfam" id="PF12763">
    <property type="entry name" value="EH"/>
    <property type="match status" value="1"/>
</dbReference>
<feature type="compositionally biased region" description="Polar residues" evidence="3">
    <location>
        <begin position="578"/>
        <end position="592"/>
    </location>
</feature>
<accession>A0A8H7PTP2</accession>
<dbReference type="AlphaFoldDB" id="A0A8H7PTP2"/>
<keyword evidence="1 2" id="KW-0728">SH3 domain</keyword>
<dbReference type="InterPro" id="IPR001452">
    <property type="entry name" value="SH3_domain"/>
</dbReference>
<dbReference type="OrthoDB" id="1716625at2759"/>
<proteinExistence type="predicted"/>
<feature type="compositionally biased region" description="Basic and acidic residues" evidence="3">
    <location>
        <begin position="100"/>
        <end position="111"/>
    </location>
</feature>
<protein>
    <recommendedName>
        <fullName evidence="8">SH3 domain-containing protein</fullName>
    </recommendedName>
</protein>
<feature type="compositionally biased region" description="Polar residues" evidence="3">
    <location>
        <begin position="335"/>
        <end position="344"/>
    </location>
</feature>
<dbReference type="InterPro" id="IPR000261">
    <property type="entry name" value="EH_dom"/>
</dbReference>
<dbReference type="InterPro" id="IPR036028">
    <property type="entry name" value="SH3-like_dom_sf"/>
</dbReference>
<reference evidence="6" key="1">
    <citation type="submission" date="2020-12" db="EMBL/GenBank/DDBJ databases">
        <title>Metabolic potential, ecology and presence of endohyphal bacteria is reflected in genomic diversity of Mucoromycotina.</title>
        <authorList>
            <person name="Muszewska A."/>
            <person name="Okrasinska A."/>
            <person name="Steczkiewicz K."/>
            <person name="Drgas O."/>
            <person name="Orlowska M."/>
            <person name="Perlinska-Lenart U."/>
            <person name="Aleksandrzak-Piekarczyk T."/>
            <person name="Szatraj K."/>
            <person name="Zielenkiewicz U."/>
            <person name="Pilsyk S."/>
            <person name="Malc E."/>
            <person name="Mieczkowski P."/>
            <person name="Kruszewska J.S."/>
            <person name="Biernat P."/>
            <person name="Pawlowska J."/>
        </authorList>
    </citation>
    <scope>NUCLEOTIDE SEQUENCE</scope>
    <source>
        <strain evidence="6">WA0000067209</strain>
    </source>
</reference>
<feature type="compositionally biased region" description="Low complexity" evidence="3">
    <location>
        <begin position="84"/>
        <end position="97"/>
    </location>
</feature>
<feature type="compositionally biased region" description="Low complexity" evidence="3">
    <location>
        <begin position="402"/>
        <end position="413"/>
    </location>
</feature>
<dbReference type="Proteomes" id="UP000654370">
    <property type="component" value="Unassembled WGS sequence"/>
</dbReference>
<evidence type="ECO:0000256" key="1">
    <source>
        <dbReference type="ARBA" id="ARBA00022443"/>
    </source>
</evidence>
<feature type="compositionally biased region" description="Basic and acidic residues" evidence="3">
    <location>
        <begin position="477"/>
        <end position="488"/>
    </location>
</feature>
<evidence type="ECO:0000259" key="4">
    <source>
        <dbReference type="PROSITE" id="PS50002"/>
    </source>
</evidence>
<name>A0A8H7PTP2_MORIS</name>
<feature type="compositionally biased region" description="Low complexity" evidence="3">
    <location>
        <begin position="530"/>
        <end position="564"/>
    </location>
</feature>
<dbReference type="InterPro" id="IPR002048">
    <property type="entry name" value="EF_hand_dom"/>
</dbReference>
<feature type="compositionally biased region" description="Polar residues" evidence="3">
    <location>
        <begin position="208"/>
        <end position="243"/>
    </location>
</feature>
<dbReference type="SMART" id="SM00027">
    <property type="entry name" value="EH"/>
    <property type="match status" value="1"/>
</dbReference>